<evidence type="ECO:0000256" key="3">
    <source>
        <dbReference type="ARBA" id="ARBA00022603"/>
    </source>
</evidence>
<dbReference type="InterPro" id="IPR029063">
    <property type="entry name" value="SAM-dependent_MTases_sf"/>
</dbReference>
<dbReference type="HAMAP" id="MF_00074">
    <property type="entry name" value="16SrRNA_methyltr_G"/>
    <property type="match status" value="1"/>
</dbReference>
<comment type="function">
    <text evidence="6">Specifically methylates the N7 position of a guanine in 16S rRNA.</text>
</comment>
<evidence type="ECO:0000256" key="4">
    <source>
        <dbReference type="ARBA" id="ARBA00022679"/>
    </source>
</evidence>
<proteinExistence type="inferred from homology"/>
<name>A0A1I2HWY4_9MICO</name>
<dbReference type="CDD" id="cd02440">
    <property type="entry name" value="AdoMet_MTases"/>
    <property type="match status" value="1"/>
</dbReference>
<dbReference type="EMBL" id="FONZ01000005">
    <property type="protein sequence ID" value="SFF32861.1"/>
    <property type="molecule type" value="Genomic_DNA"/>
</dbReference>
<dbReference type="EC" id="2.1.1.-" evidence="6"/>
<dbReference type="PANTHER" id="PTHR31760">
    <property type="entry name" value="S-ADENOSYL-L-METHIONINE-DEPENDENT METHYLTRANSFERASES SUPERFAMILY PROTEIN"/>
    <property type="match status" value="1"/>
</dbReference>
<keyword evidence="4 6" id="KW-0808">Transferase</keyword>
<evidence type="ECO:0000313" key="8">
    <source>
        <dbReference type="EMBL" id="SFF32861.1"/>
    </source>
</evidence>
<feature type="binding site" evidence="6">
    <location>
        <begin position="150"/>
        <end position="151"/>
    </location>
    <ligand>
        <name>S-adenosyl-L-methionine</name>
        <dbReference type="ChEBI" id="CHEBI:59789"/>
    </ligand>
</feature>
<dbReference type="NCBIfam" id="TIGR00138">
    <property type="entry name" value="rsmG_gidB"/>
    <property type="match status" value="1"/>
</dbReference>
<dbReference type="InterPro" id="IPR003682">
    <property type="entry name" value="rRNA_ssu_MeTfrase_G"/>
</dbReference>
<keyword evidence="5 6" id="KW-0949">S-adenosyl-L-methionine</keyword>
<dbReference type="Pfam" id="PF02527">
    <property type="entry name" value="GidB"/>
    <property type="match status" value="1"/>
</dbReference>
<dbReference type="SUPFAM" id="SSF53335">
    <property type="entry name" value="S-adenosyl-L-methionine-dependent methyltransferases"/>
    <property type="match status" value="1"/>
</dbReference>
<organism evidence="8 9">
    <name type="scientific">Flavimobilis marinus</name>
    <dbReference type="NCBI Taxonomy" id="285351"/>
    <lineage>
        <taxon>Bacteria</taxon>
        <taxon>Bacillati</taxon>
        <taxon>Actinomycetota</taxon>
        <taxon>Actinomycetes</taxon>
        <taxon>Micrococcales</taxon>
        <taxon>Jonesiaceae</taxon>
        <taxon>Flavimobilis</taxon>
    </lineage>
</organism>
<dbReference type="STRING" id="285351.SAMN04488035_2500"/>
<dbReference type="GO" id="GO:0005829">
    <property type="term" value="C:cytosol"/>
    <property type="evidence" value="ECO:0007669"/>
    <property type="project" value="TreeGrafter"/>
</dbReference>
<dbReference type="Gene3D" id="3.40.50.150">
    <property type="entry name" value="Vaccinia Virus protein VP39"/>
    <property type="match status" value="1"/>
</dbReference>
<sequence>MGAAAPSDALIDAGGRDVAAPEGERPAPDAIADDDHRLVALFGAHHARAVQFHGLLRQEGVLRGLIGPRETSRLWERHLVNSAAVVPFLPTEGDMVDVGSGAGLPGIVIAILRPQAQVILVEPMERRTTWLGHVVDELELSNVDVRRGRAEEYHGAFQADAVTSRAVAPLEKLARWTFPLVRKGGQLVVLKGRSAEVEIEAAAKVLRKYGATDARVADAPTLPDLEPTRVVVATRTR</sequence>
<evidence type="ECO:0000256" key="7">
    <source>
        <dbReference type="SAM" id="MobiDB-lite"/>
    </source>
</evidence>
<keyword evidence="1 6" id="KW-0963">Cytoplasm</keyword>
<feature type="binding site" evidence="6">
    <location>
        <position position="99"/>
    </location>
    <ligand>
        <name>S-adenosyl-L-methionine</name>
        <dbReference type="ChEBI" id="CHEBI:59789"/>
    </ligand>
</feature>
<evidence type="ECO:0000256" key="5">
    <source>
        <dbReference type="ARBA" id="ARBA00022691"/>
    </source>
</evidence>
<accession>A0A1I2HWY4</accession>
<dbReference type="AlphaFoldDB" id="A0A1I2HWY4"/>
<feature type="region of interest" description="Disordered" evidence="7">
    <location>
        <begin position="1"/>
        <end position="29"/>
    </location>
</feature>
<evidence type="ECO:0000256" key="1">
    <source>
        <dbReference type="ARBA" id="ARBA00022490"/>
    </source>
</evidence>
<evidence type="ECO:0000256" key="6">
    <source>
        <dbReference type="HAMAP-Rule" id="MF_00074"/>
    </source>
</evidence>
<comment type="caution">
    <text evidence="6">Lacks conserved residue(s) required for the propagation of feature annotation.</text>
</comment>
<evidence type="ECO:0000313" key="9">
    <source>
        <dbReference type="Proteomes" id="UP000198520"/>
    </source>
</evidence>
<gene>
    <name evidence="6" type="primary">rsmG</name>
    <name evidence="8" type="ORF">SAMN04488035_2500</name>
</gene>
<dbReference type="PANTHER" id="PTHR31760:SF0">
    <property type="entry name" value="S-ADENOSYL-L-METHIONINE-DEPENDENT METHYLTRANSFERASES SUPERFAMILY PROTEIN"/>
    <property type="match status" value="1"/>
</dbReference>
<comment type="similarity">
    <text evidence="6">Belongs to the methyltransferase superfamily. RNA methyltransferase RsmG family.</text>
</comment>
<evidence type="ECO:0000256" key="2">
    <source>
        <dbReference type="ARBA" id="ARBA00022552"/>
    </source>
</evidence>
<comment type="subcellular location">
    <subcellularLocation>
        <location evidence="6">Cytoplasm</location>
    </subcellularLocation>
</comment>
<protein>
    <recommendedName>
        <fullName evidence="6">Ribosomal RNA small subunit methyltransferase G</fullName>
        <ecNumber evidence="6">2.1.1.-</ecNumber>
    </recommendedName>
    <alternativeName>
        <fullName evidence="6">16S rRNA 7-methylguanosine methyltransferase</fullName>
        <shortName evidence="6">16S rRNA m7G methyltransferase</shortName>
    </alternativeName>
</protein>
<feature type="binding site" evidence="6">
    <location>
        <position position="104"/>
    </location>
    <ligand>
        <name>S-adenosyl-L-methionine</name>
        <dbReference type="ChEBI" id="CHEBI:59789"/>
    </ligand>
</feature>
<keyword evidence="9" id="KW-1185">Reference proteome</keyword>
<feature type="binding site" evidence="6">
    <location>
        <position position="165"/>
    </location>
    <ligand>
        <name>S-adenosyl-L-methionine</name>
        <dbReference type="ChEBI" id="CHEBI:59789"/>
    </ligand>
</feature>
<keyword evidence="2 6" id="KW-0698">rRNA processing</keyword>
<dbReference type="GO" id="GO:0070043">
    <property type="term" value="F:rRNA (guanine-N7-)-methyltransferase activity"/>
    <property type="evidence" value="ECO:0007669"/>
    <property type="project" value="UniProtKB-UniRule"/>
</dbReference>
<reference evidence="9" key="1">
    <citation type="submission" date="2016-10" db="EMBL/GenBank/DDBJ databases">
        <authorList>
            <person name="Varghese N."/>
            <person name="Submissions S."/>
        </authorList>
    </citation>
    <scope>NUCLEOTIDE SEQUENCE [LARGE SCALE GENOMIC DNA]</scope>
    <source>
        <strain evidence="9">DSM 19083</strain>
    </source>
</reference>
<dbReference type="Proteomes" id="UP000198520">
    <property type="component" value="Unassembled WGS sequence"/>
</dbReference>
<keyword evidence="3 6" id="KW-0489">Methyltransferase</keyword>